<organism evidence="6 7">
    <name type="scientific">Schizothecium vesticola</name>
    <dbReference type="NCBI Taxonomy" id="314040"/>
    <lineage>
        <taxon>Eukaryota</taxon>
        <taxon>Fungi</taxon>
        <taxon>Dikarya</taxon>
        <taxon>Ascomycota</taxon>
        <taxon>Pezizomycotina</taxon>
        <taxon>Sordariomycetes</taxon>
        <taxon>Sordariomycetidae</taxon>
        <taxon>Sordariales</taxon>
        <taxon>Schizotheciaceae</taxon>
        <taxon>Schizothecium</taxon>
    </lineage>
</organism>
<dbReference type="InterPro" id="IPR027417">
    <property type="entry name" value="P-loop_NTPase"/>
</dbReference>
<dbReference type="SUPFAM" id="SSF50978">
    <property type="entry name" value="WD40 repeat-like"/>
    <property type="match status" value="2"/>
</dbReference>
<feature type="repeat" description="WD" evidence="3">
    <location>
        <begin position="1177"/>
        <end position="1218"/>
    </location>
</feature>
<dbReference type="PANTHER" id="PTHR19848:SF8">
    <property type="entry name" value="F-BOX AND WD REPEAT DOMAIN CONTAINING 7"/>
    <property type="match status" value="1"/>
</dbReference>
<dbReference type="PROSITE" id="PS00678">
    <property type="entry name" value="WD_REPEATS_1"/>
    <property type="match status" value="11"/>
</dbReference>
<dbReference type="InterPro" id="IPR020472">
    <property type="entry name" value="WD40_PAC1"/>
</dbReference>
<dbReference type="Pfam" id="PF00400">
    <property type="entry name" value="WD40"/>
    <property type="match status" value="7"/>
</dbReference>
<name>A0AA40F1Z4_9PEZI</name>
<feature type="compositionally biased region" description="Polar residues" evidence="4">
    <location>
        <begin position="46"/>
        <end position="60"/>
    </location>
</feature>
<feature type="repeat" description="WD" evidence="3">
    <location>
        <begin position="1135"/>
        <end position="1176"/>
    </location>
</feature>
<feature type="repeat" description="WD" evidence="3">
    <location>
        <begin position="1093"/>
        <end position="1134"/>
    </location>
</feature>
<feature type="repeat" description="WD" evidence="3">
    <location>
        <begin position="1219"/>
        <end position="1260"/>
    </location>
</feature>
<feature type="domain" description="NACHT" evidence="5">
    <location>
        <begin position="406"/>
        <end position="565"/>
    </location>
</feature>
<evidence type="ECO:0000313" key="6">
    <source>
        <dbReference type="EMBL" id="KAK0749529.1"/>
    </source>
</evidence>
<sequence length="1547" mass="168886">MPRSWSLRGLLGRRKNAAGDDLPEPDRRHLQGHTAGHAAKAFVSSEHLSITAADSTSPTSRPLRPLPEQPQTTRSASPPPRAAASTELTAPAAASPAAIDPASSAKRPCRLWDQAYDALKRDEPDLMAAYEKILSCHLQNGLGSQVPEAQSNEIAQDDPDKRRRQMKRLIEGGLDKTASEAKAKERIGVVMDVVFATKNVVSLAIQAMPQASLVWAGVCVALELLAGPIKQAEAGRNGIEYVSKQMEWYCCLSADLSEEPIRNSQHPLATKCEWDNRITDLYQQLLLYQIKTVCYFYRHRGLVFLRDIVKLDDWTGELTAIQKAEDRFKADTTIYTALQANSYLRELVVQQLSEKDLQCVQQLRLTDPRYDKKRIEQDKGGLLEGSYRWVLQNTEFKQWRKSQESRLLWIKGDPGKGKTMLLCGIIDELRQEVHQSTIPGLLSFFFCQATNKDINNATAVVRGLLYMLIEQRPSLLEHVRKKHDPAGERLFEEENAWFALSEILADVLQDPALPRACLMIDALDECIDDRDRRNLLQFIVRQSSVSSRVKWIVSSRNWSQIEEELKAAQNVPLSLELNAESVTAAVDQYIRHKTSQLSERKTYDDETKMAVRDYLSLHAGGTFLWVALVCKNLELVPPWNAIAELKTFPPGLDDLYDRMLGRLNRSGDVGRCRRTLAIASVVSRPLVLQELLLFVDGLQRVKDPLEALRGIVCLCGSFLFLRDDKVYFVHQSAQDFLIGNTSAIFPSGVEEVHYMIFSRSLNAISKTLDRDMYDLRDPGSLISSIKTPCPDPLATVRYSCVHWVEHLCASGRKDALQVRTFLEKKYLCWLEGLSLAAGMSDGVLAMRKLESCLGHTEMGPLVRDAHRFILFNKSVIERAPLQAYVSALLFSPTASLVRELFKAEEPNWVVTKPVVEVEWNACLQTLEHGSSVNSIAFSPDGTQVASASDDRTVRLWEAASGRCVQELKGHSSSVRSVAFSPDGTQVASGSGDGTVRLWEAASGRCVQELKGHSNWVRSVAFSPDGTQVASASGDETVRLWEAASGRCVQELKGHSDSVTSVAFSPDGTQVASGSGDGTVRLWEAASGRCVQELKGHSSWVTSVAFSPDGTQVASGSGDGTVRLWEAASGRCVQELKGHSSSVRSVAFSPDGTQVASGSGDGTVRLWEAASGRCVQELKGHSDWVTSVAFSPDGTQVASASGDGTVRLWEAASGRCVQELKGHSDWVRSVAFSPDGTQVASASGDRTVRLWEAASGRCVQELKGHSNSVRSVAFSPDGTQVASGSGDRTVRLWEAASGRCVQELKGHSNSVTSVAFSPDGTQVASGSGDRTVRLWEAAFGRCVQELKGHSDWVTSVAFSPDGTQVASASDDRTVRLWEAASGRCVQELKGHSGSVTSVAFSPDGTQVASASGDRTVRLWEAASGRCVQELNVGTRLSSIAINSTNNLLHTNIGCIDISLSSAIRKAKLRDVDTTSHQSVISEQHQAPVQVGVGLSSDGSWATLNGRRTVWLPPEVRPFVSAILGRTVALGSGSGRVVIIGFSADASPF</sequence>
<dbReference type="Gene3D" id="2.130.10.10">
    <property type="entry name" value="YVTN repeat-like/Quinoprotein amine dehydrogenase"/>
    <property type="match status" value="6"/>
</dbReference>
<dbReference type="InterPro" id="IPR031359">
    <property type="entry name" value="NACHT_N"/>
</dbReference>
<evidence type="ECO:0000256" key="1">
    <source>
        <dbReference type="ARBA" id="ARBA00022574"/>
    </source>
</evidence>
<evidence type="ECO:0000256" key="3">
    <source>
        <dbReference type="PROSITE-ProRule" id="PRU00221"/>
    </source>
</evidence>
<gene>
    <name evidence="6" type="ORF">B0T18DRAFT_344238</name>
</gene>
<keyword evidence="2" id="KW-0677">Repeat</keyword>
<dbReference type="EMBL" id="JAUKUD010000003">
    <property type="protein sequence ID" value="KAK0749529.1"/>
    <property type="molecule type" value="Genomic_DNA"/>
</dbReference>
<evidence type="ECO:0000256" key="4">
    <source>
        <dbReference type="SAM" id="MobiDB-lite"/>
    </source>
</evidence>
<dbReference type="GO" id="GO:0035097">
    <property type="term" value="C:histone methyltransferase complex"/>
    <property type="evidence" value="ECO:0007669"/>
    <property type="project" value="UniProtKB-ARBA"/>
</dbReference>
<keyword evidence="7" id="KW-1185">Reference proteome</keyword>
<dbReference type="FunFam" id="2.130.10.10:FF:000228">
    <property type="entry name" value="COMPASS-like H3K4 histone methylase component WDR5A"/>
    <property type="match status" value="2"/>
</dbReference>
<accession>A0AA40F1Z4</accession>
<proteinExistence type="predicted"/>
<dbReference type="InterPro" id="IPR056884">
    <property type="entry name" value="NPHP3-like_N"/>
</dbReference>
<feature type="region of interest" description="Disordered" evidence="4">
    <location>
        <begin position="1"/>
        <end position="105"/>
    </location>
</feature>
<dbReference type="Pfam" id="PF25173">
    <property type="entry name" value="Beta-prop_WDR3_1st"/>
    <property type="match status" value="1"/>
</dbReference>
<dbReference type="PROSITE" id="PS50082">
    <property type="entry name" value="WD_REPEATS_2"/>
    <property type="match status" value="12"/>
</dbReference>
<evidence type="ECO:0000256" key="2">
    <source>
        <dbReference type="ARBA" id="ARBA00022737"/>
    </source>
</evidence>
<reference evidence="6" key="1">
    <citation type="submission" date="2023-06" db="EMBL/GenBank/DDBJ databases">
        <title>Genome-scale phylogeny and comparative genomics of the fungal order Sordariales.</title>
        <authorList>
            <consortium name="Lawrence Berkeley National Laboratory"/>
            <person name="Hensen N."/>
            <person name="Bonometti L."/>
            <person name="Westerberg I."/>
            <person name="Brannstrom I.O."/>
            <person name="Guillou S."/>
            <person name="Cros-Aarteil S."/>
            <person name="Calhoun S."/>
            <person name="Haridas S."/>
            <person name="Kuo A."/>
            <person name="Mondo S."/>
            <person name="Pangilinan J."/>
            <person name="Riley R."/>
            <person name="LaButti K."/>
            <person name="Andreopoulos B."/>
            <person name="Lipzen A."/>
            <person name="Chen C."/>
            <person name="Yanf M."/>
            <person name="Daum C."/>
            <person name="Ng V."/>
            <person name="Clum A."/>
            <person name="Steindorff A."/>
            <person name="Ohm R."/>
            <person name="Martin F."/>
            <person name="Silar P."/>
            <person name="Natvig D."/>
            <person name="Lalanne C."/>
            <person name="Gautier V."/>
            <person name="Ament-velasquez S.L."/>
            <person name="Kruys A."/>
            <person name="Hutchinson M.I."/>
            <person name="Powell A.J."/>
            <person name="Barry K."/>
            <person name="Miller A.N."/>
            <person name="Grigoriev I.V."/>
            <person name="Debuchy R."/>
            <person name="Gladieux P."/>
            <person name="Thoren M.H."/>
            <person name="Johannesson H."/>
        </authorList>
    </citation>
    <scope>NUCLEOTIDE SEQUENCE</scope>
    <source>
        <strain evidence="6">SMH3187-1</strain>
    </source>
</reference>
<protein>
    <submittedName>
        <fullName evidence="6">WD40-repeat-containing domain protein</fullName>
    </submittedName>
</protein>
<dbReference type="Pfam" id="PF24883">
    <property type="entry name" value="NPHP3_N"/>
    <property type="match status" value="1"/>
</dbReference>
<feature type="repeat" description="WD" evidence="3">
    <location>
        <begin position="925"/>
        <end position="966"/>
    </location>
</feature>
<feature type="repeat" description="WD" evidence="3">
    <location>
        <begin position="1009"/>
        <end position="1050"/>
    </location>
</feature>
<feature type="repeat" description="WD" evidence="3">
    <location>
        <begin position="1051"/>
        <end position="1092"/>
    </location>
</feature>
<dbReference type="SUPFAM" id="SSF52540">
    <property type="entry name" value="P-loop containing nucleoside triphosphate hydrolases"/>
    <property type="match status" value="1"/>
</dbReference>
<dbReference type="Pfam" id="PF17100">
    <property type="entry name" value="NACHT_N"/>
    <property type="match status" value="1"/>
</dbReference>
<feature type="repeat" description="WD" evidence="3">
    <location>
        <begin position="1345"/>
        <end position="1386"/>
    </location>
</feature>
<dbReference type="SMART" id="SM00320">
    <property type="entry name" value="WD40"/>
    <property type="match status" value="12"/>
</dbReference>
<feature type="repeat" description="WD" evidence="3">
    <location>
        <begin position="1303"/>
        <end position="1344"/>
    </location>
</feature>
<dbReference type="Proteomes" id="UP001172155">
    <property type="component" value="Unassembled WGS sequence"/>
</dbReference>
<feature type="repeat" description="WD" evidence="3">
    <location>
        <begin position="1387"/>
        <end position="1428"/>
    </location>
</feature>
<feature type="compositionally biased region" description="Low complexity" evidence="4">
    <location>
        <begin position="72"/>
        <end position="105"/>
    </location>
</feature>
<comment type="caution">
    <text evidence="6">The sequence shown here is derived from an EMBL/GenBank/DDBJ whole genome shotgun (WGS) entry which is preliminary data.</text>
</comment>
<dbReference type="PRINTS" id="PR00320">
    <property type="entry name" value="GPROTEINBRPT"/>
</dbReference>
<evidence type="ECO:0000313" key="7">
    <source>
        <dbReference type="Proteomes" id="UP001172155"/>
    </source>
</evidence>
<dbReference type="InterPro" id="IPR001680">
    <property type="entry name" value="WD40_rpt"/>
</dbReference>
<dbReference type="PANTHER" id="PTHR19848">
    <property type="entry name" value="WD40 REPEAT PROTEIN"/>
    <property type="match status" value="1"/>
</dbReference>
<dbReference type="InterPro" id="IPR036322">
    <property type="entry name" value="WD40_repeat_dom_sf"/>
</dbReference>
<dbReference type="InterPro" id="IPR007111">
    <property type="entry name" value="NACHT_NTPase"/>
</dbReference>
<dbReference type="PROSITE" id="PS50294">
    <property type="entry name" value="WD_REPEATS_REGION"/>
    <property type="match status" value="12"/>
</dbReference>
<dbReference type="FunFam" id="3.40.50.300:FF:001638">
    <property type="entry name" value="NACHT and WD40 domain protein"/>
    <property type="match status" value="1"/>
</dbReference>
<dbReference type="Gene3D" id="3.40.50.300">
    <property type="entry name" value="P-loop containing nucleotide triphosphate hydrolases"/>
    <property type="match status" value="1"/>
</dbReference>
<evidence type="ECO:0000259" key="5">
    <source>
        <dbReference type="PROSITE" id="PS50837"/>
    </source>
</evidence>
<dbReference type="InterPro" id="IPR019775">
    <property type="entry name" value="WD40_repeat_CS"/>
</dbReference>
<feature type="repeat" description="WD" evidence="3">
    <location>
        <begin position="967"/>
        <end position="1008"/>
    </location>
</feature>
<feature type="repeat" description="WD" evidence="3">
    <location>
        <begin position="1261"/>
        <end position="1302"/>
    </location>
</feature>
<dbReference type="CDD" id="cd00200">
    <property type="entry name" value="WD40"/>
    <property type="match status" value="1"/>
</dbReference>
<dbReference type="PROSITE" id="PS50837">
    <property type="entry name" value="NACHT"/>
    <property type="match status" value="1"/>
</dbReference>
<keyword evidence="1 3" id="KW-0853">WD repeat</keyword>
<dbReference type="InterPro" id="IPR015943">
    <property type="entry name" value="WD40/YVTN_repeat-like_dom_sf"/>
</dbReference>